<organism evidence="2">
    <name type="scientific">Chromera velia CCMP2878</name>
    <dbReference type="NCBI Taxonomy" id="1169474"/>
    <lineage>
        <taxon>Eukaryota</taxon>
        <taxon>Sar</taxon>
        <taxon>Alveolata</taxon>
        <taxon>Colpodellida</taxon>
        <taxon>Chromeraceae</taxon>
        <taxon>Chromera</taxon>
    </lineage>
</organism>
<feature type="region of interest" description="Disordered" evidence="1">
    <location>
        <begin position="81"/>
        <end position="108"/>
    </location>
</feature>
<evidence type="ECO:0000313" key="2">
    <source>
        <dbReference type="EMBL" id="CEM54093.1"/>
    </source>
</evidence>
<dbReference type="EMBL" id="CDMZ01005754">
    <property type="protein sequence ID" value="CEM54093.1"/>
    <property type="molecule type" value="Genomic_DNA"/>
</dbReference>
<gene>
    <name evidence="2" type="ORF">Cvel_2114</name>
</gene>
<feature type="compositionally biased region" description="Pro residues" evidence="1">
    <location>
        <begin position="84"/>
        <end position="100"/>
    </location>
</feature>
<dbReference type="VEuPathDB" id="CryptoDB:Cvel_2114"/>
<dbReference type="AlphaFoldDB" id="A0A0G4IAP3"/>
<accession>A0A0G4IAP3</accession>
<sequence length="108" mass="11637">MTERRGGGVEAPYKVVTPLKAANGSAAEMLRQLVVVLLEEEGVEVRKVSVRPAQDLFVTWLGAKETDQIWQHFQSVCDGTYDPMHPPVNPPPLPAPPPAPQVADGAGK</sequence>
<proteinExistence type="predicted"/>
<reference evidence="2" key="1">
    <citation type="submission" date="2014-11" db="EMBL/GenBank/DDBJ databases">
        <authorList>
            <person name="Otto D Thomas"/>
            <person name="Naeem Raeece"/>
        </authorList>
    </citation>
    <scope>NUCLEOTIDE SEQUENCE</scope>
</reference>
<protein>
    <submittedName>
        <fullName evidence="2">Uncharacterized protein</fullName>
    </submittedName>
</protein>
<name>A0A0G4IAP3_9ALVE</name>
<evidence type="ECO:0000256" key="1">
    <source>
        <dbReference type="SAM" id="MobiDB-lite"/>
    </source>
</evidence>